<dbReference type="SUPFAM" id="SSF50610">
    <property type="entry name" value="mu transposase, C-terminal domain"/>
    <property type="match status" value="1"/>
</dbReference>
<dbReference type="GO" id="GO:0015074">
    <property type="term" value="P:DNA integration"/>
    <property type="evidence" value="ECO:0007669"/>
    <property type="project" value="InterPro"/>
</dbReference>
<dbReference type="SUPFAM" id="SSF53098">
    <property type="entry name" value="Ribonuclease H-like"/>
    <property type="match status" value="1"/>
</dbReference>
<dbReference type="Gene3D" id="3.30.420.10">
    <property type="entry name" value="Ribonuclease H-like superfamily/Ribonuclease H"/>
    <property type="match status" value="1"/>
</dbReference>
<dbReference type="InterPro" id="IPR004189">
    <property type="entry name" value="Phage_Mu_transposase"/>
</dbReference>
<dbReference type="InterPro" id="IPR036397">
    <property type="entry name" value="RNaseH_sf"/>
</dbReference>
<dbReference type="Gene3D" id="1.10.10.60">
    <property type="entry name" value="Homeodomain-like"/>
    <property type="match status" value="2"/>
</dbReference>
<name>A0A447UVY7_CITKO</name>
<evidence type="ECO:0000259" key="1">
    <source>
        <dbReference type="PROSITE" id="PS51702"/>
    </source>
</evidence>
<evidence type="ECO:0000313" key="2">
    <source>
        <dbReference type="EMBL" id="VEB94859.1"/>
    </source>
</evidence>
<proteinExistence type="predicted"/>
<dbReference type="InterPro" id="IPR003314">
    <property type="entry name" value="Mu-type_HTH"/>
</dbReference>
<evidence type="ECO:0000313" key="3">
    <source>
        <dbReference type="Proteomes" id="UP000270272"/>
    </source>
</evidence>
<protein>
    <submittedName>
        <fullName evidence="2">Phage transposase</fullName>
    </submittedName>
</protein>
<dbReference type="InterPro" id="IPR036388">
    <property type="entry name" value="WH-like_DNA-bd_sf"/>
</dbReference>
<dbReference type="InterPro" id="IPR015378">
    <property type="entry name" value="Transposase-like_Mu_C"/>
</dbReference>
<dbReference type="Gene3D" id="2.30.30.130">
    <property type="entry name" value="Transposase, Mu, C-terminal"/>
    <property type="match status" value="1"/>
</dbReference>
<dbReference type="Gene3D" id="1.10.10.10">
    <property type="entry name" value="Winged helix-like DNA-binding domain superfamily/Winged helix DNA-binding domain"/>
    <property type="match status" value="1"/>
</dbReference>
<dbReference type="InterPro" id="IPR012337">
    <property type="entry name" value="RNaseH-like_sf"/>
</dbReference>
<accession>A0A447UVY7</accession>
<dbReference type="GO" id="GO:0006313">
    <property type="term" value="P:DNA transposition"/>
    <property type="evidence" value="ECO:0007669"/>
    <property type="project" value="InterPro"/>
</dbReference>
<dbReference type="EMBL" id="LR134204">
    <property type="protein sequence ID" value="VEB94859.1"/>
    <property type="molecule type" value="Genomic_DNA"/>
</dbReference>
<dbReference type="Pfam" id="PF09299">
    <property type="entry name" value="Mu-transpos_C"/>
    <property type="match status" value="1"/>
</dbReference>
<dbReference type="GO" id="GO:0004803">
    <property type="term" value="F:transposase activity"/>
    <property type="evidence" value="ECO:0007669"/>
    <property type="project" value="InterPro"/>
</dbReference>
<reference evidence="2 3" key="1">
    <citation type="submission" date="2018-12" db="EMBL/GenBank/DDBJ databases">
        <authorList>
            <consortium name="Pathogen Informatics"/>
        </authorList>
    </citation>
    <scope>NUCLEOTIDE SEQUENCE [LARGE SCALE GENOMIC DNA]</scope>
    <source>
        <strain evidence="2 3">NCTC11075</strain>
    </source>
</reference>
<dbReference type="PROSITE" id="PS51702">
    <property type="entry name" value="HTH_MU"/>
    <property type="match status" value="1"/>
</dbReference>
<dbReference type="SUPFAM" id="SSF46955">
    <property type="entry name" value="Putative DNA-binding domain"/>
    <property type="match status" value="1"/>
</dbReference>
<dbReference type="InterPro" id="IPR009004">
    <property type="entry name" value="Transposase_Mu_C"/>
</dbReference>
<dbReference type="SUPFAM" id="SSF46689">
    <property type="entry name" value="Homeodomain-like"/>
    <property type="match status" value="2"/>
</dbReference>
<dbReference type="Pfam" id="PF02914">
    <property type="entry name" value="DDE_2"/>
    <property type="match status" value="1"/>
</dbReference>
<feature type="domain" description="HTH Mu-type" evidence="1">
    <location>
        <begin position="1"/>
        <end position="70"/>
    </location>
</feature>
<dbReference type="InterPro" id="IPR009057">
    <property type="entry name" value="Homeodomain-like_sf"/>
</dbReference>
<dbReference type="AlphaFoldDB" id="A0A447UVY7"/>
<gene>
    <name evidence="2" type="primary">A</name>
    <name evidence="2" type="ORF">NCTC11075_05793</name>
</gene>
<dbReference type="Proteomes" id="UP000270272">
    <property type="component" value="Chromosome"/>
</dbReference>
<dbReference type="InterPro" id="IPR015126">
    <property type="entry name" value="Mu_I-gamma"/>
</dbReference>
<dbReference type="InterPro" id="IPR009061">
    <property type="entry name" value="DNA-bd_dom_put_sf"/>
</dbReference>
<dbReference type="Gene3D" id="6.10.250.2550">
    <property type="match status" value="1"/>
</dbReference>
<sequence>MDFWVSVKECIGVCGFPQAESNARKKLEDLVCGRSELRRKRAGTKAFEYHISVLPPEVRAELLAGRGLIETSSGLITLPQEPERVAADDLERQRLWSAWEKATGEQRLHAERRTKAAALVAELMASGVGNRKAIALAAKQLQISEGTLRNLYYKVKDHSPDLWGPVLLDRRVREKRQTGRTADISEEAWQFFLGDYLRNEAPFFSKCYERLEKAADAHGWIIPAERTLRRKLEREVDPRIVVATREGENALAQMYPSQQRTVAHLHAMEWINGDGYQHNVFVRWFNGEIIRPKTWFWQDVHSRKIIGWRTDVSENSDSIRLSLMDTIRAYGKPKHVTIDNTRAAANKWLSGGVPNRYRFKVKPDDPMGIIPLLGMKLHWTGVIGGKGWGQAKPVERAFGVGGLGEYIDKHPGLAGAFAGENVSAKPENYGSRAVDVEEFLETISEGVAMFNAKTERETEMCRGELSFDQAFERSYSQSVITRMTEEQIRQLMLPAEAVRVKPTGEFTMECGGSLFGRKNTYWSEQLVSHRSHKITVRFDPRNLHGEVACYDLDGRFLCMAECRAAVAFGDTEAGREHNRARREMIKSTKKATKALNRMTAIEVNDLLPKTEHAELPERHVVERVFTLGNTVKRVEDIQESQSENDVIFQQFVNKAKQARK</sequence>
<organism evidence="2 3">
    <name type="scientific">Citrobacter koseri</name>
    <name type="common">Citrobacter diversus</name>
    <dbReference type="NCBI Taxonomy" id="545"/>
    <lineage>
        <taxon>Bacteria</taxon>
        <taxon>Pseudomonadati</taxon>
        <taxon>Pseudomonadota</taxon>
        <taxon>Gammaproteobacteria</taxon>
        <taxon>Enterobacterales</taxon>
        <taxon>Enterobacteriaceae</taxon>
        <taxon>Citrobacter</taxon>
    </lineage>
</organism>
<dbReference type="GO" id="GO:0003677">
    <property type="term" value="F:DNA binding"/>
    <property type="evidence" value="ECO:0007669"/>
    <property type="project" value="InterPro"/>
</dbReference>
<dbReference type="Pfam" id="PF09039">
    <property type="entry name" value="HTH_Tnp_Mu_2"/>
    <property type="match status" value="1"/>
</dbReference>
<dbReference type="Pfam" id="PF02316">
    <property type="entry name" value="HTH_Tnp_Mu_1"/>
    <property type="match status" value="1"/>
</dbReference>